<feature type="transmembrane region" description="Helical" evidence="1">
    <location>
        <begin position="213"/>
        <end position="232"/>
    </location>
</feature>
<evidence type="ECO:0000256" key="1">
    <source>
        <dbReference type="SAM" id="Phobius"/>
    </source>
</evidence>
<dbReference type="EMBL" id="KY368640">
    <property type="protein sequence ID" value="APZ82637.1"/>
    <property type="molecule type" value="Genomic_DNA"/>
</dbReference>
<protein>
    <submittedName>
        <fullName evidence="2">Uncharacterized protein</fullName>
    </submittedName>
</protein>
<evidence type="ECO:0000313" key="2">
    <source>
        <dbReference type="EMBL" id="APZ82637.1"/>
    </source>
</evidence>
<feature type="transmembrane region" description="Helical" evidence="1">
    <location>
        <begin position="276"/>
        <end position="294"/>
    </location>
</feature>
<organismHost>
    <name type="scientific">Bacillus subtilis</name>
    <dbReference type="NCBI Taxonomy" id="1423"/>
</organismHost>
<name>A0A217ERB0_BPGO3</name>
<keyword evidence="1" id="KW-1133">Transmembrane helix</keyword>
<feature type="transmembrane region" description="Helical" evidence="1">
    <location>
        <begin position="138"/>
        <end position="156"/>
    </location>
</feature>
<accession>A0A217ERB0</accession>
<feature type="transmembrane region" description="Helical" evidence="1">
    <location>
        <begin position="188"/>
        <end position="207"/>
    </location>
</feature>
<keyword evidence="1" id="KW-0472">Membrane</keyword>
<gene>
    <name evidence="2" type="ORF">Goe3_c17600</name>
</gene>
<organism evidence="2 3">
    <name type="scientific">Bacillus phage vB_BsuM-Goe3</name>
    <dbReference type="NCBI Taxonomy" id="1933063"/>
    <lineage>
        <taxon>Viruses</taxon>
        <taxon>Duplodnaviria</taxon>
        <taxon>Heunggongvirae</taxon>
        <taxon>Uroviricota</taxon>
        <taxon>Caudoviricetes</taxon>
        <taxon>Herelleviridae</taxon>
        <taxon>Bastillevirinae</taxon>
        <taxon>Grisebachstrassevirus</taxon>
        <taxon>Grisebachstrassevirus goe3</taxon>
    </lineage>
</organism>
<reference evidence="2" key="1">
    <citation type="journal article" date="2017" name="Viruses">
        <title>Characterization of Bacillus subtilis Viruses vB_BsuM-Goe2 and vB_BsuM-Goe3.</title>
        <authorList>
            <person name="Willms I.M."/>
            <person name="Hoppert M."/>
            <person name="Hertel R."/>
        </authorList>
    </citation>
    <scope>NUCLEOTIDE SEQUENCE [LARGE SCALE GENOMIC DNA]</scope>
</reference>
<evidence type="ECO:0000313" key="3">
    <source>
        <dbReference type="Proteomes" id="UP000221795"/>
    </source>
</evidence>
<keyword evidence="3" id="KW-1185">Reference proteome</keyword>
<feature type="transmembrane region" description="Helical" evidence="1">
    <location>
        <begin position="253"/>
        <end position="270"/>
    </location>
</feature>
<keyword evidence="1" id="KW-0812">Transmembrane</keyword>
<proteinExistence type="predicted"/>
<dbReference type="Proteomes" id="UP000221795">
    <property type="component" value="Segment"/>
</dbReference>
<sequence>MTSTAYAKATDIKAPIDLLMLGRNKDSNVLTAIPEAIDMFNRAVAKTNEFLSDMPHHLAEMSVHLMSWLYELCASLILKTPLWLFSNEWFENTTYLFSLLALGVVSVLTVVESVKLMLSRGKKKRSGPMDFKTIMKRWGIVAGIITATPFLFQKVFQGLNKISDALISMGATTMNNIALPMHISGWDVFSLLIFDVILISTIVPVLWKNGRRFFDVMVLGVTSPLALTAWIFDPYRHLFQQWWSRLKHLSLVQVYYALFLLILGWFIFGVPTPTDVLGLIVKMLVVIGGFTRMTSPPRIIMKHLDNGGGFDEVYKGDGRNDTVQKVKRNFQDSATILMKPSSAIYVGYKRVKDKLKK</sequence>
<feature type="transmembrane region" description="Helical" evidence="1">
    <location>
        <begin position="68"/>
        <end position="85"/>
    </location>
</feature>
<feature type="transmembrane region" description="Helical" evidence="1">
    <location>
        <begin position="97"/>
        <end position="118"/>
    </location>
</feature>